<evidence type="ECO:0000259" key="1">
    <source>
        <dbReference type="Pfam" id="PF13579"/>
    </source>
</evidence>
<name>A0A7W5H7F2_9BACT</name>
<protein>
    <recommendedName>
        <fullName evidence="1">Glycosyltransferase subfamily 4-like N-terminal domain-containing protein</fullName>
    </recommendedName>
</protein>
<sequence length="423" mass="47487">MNTSATKIEHHPPTSCVDARVVFLTHYIPLYQVRVLQEITRSLREFKVLLSTPIEPNRDFRPDWTGLDVEVQKAVTIRRRWRHRDAGFEDPLYVHVPYDTLGRLRSLRPDVVFSHELGARSLAAARYCHRSGAKLVLATFMSEHTEQGRGWLRQRVRRYLISKADAITYNGPSCRRYLLSLGAREEQLFHLPYAADDRNVFDEMPVRDESQVRRRLLCIGQLSDRKGVLPMIDQLSEFCARHDEKLELTLVGDGPLRSSIDVLASGDSIADHQAPDSRLKINVLGNRPAAELPSLMIEHGALVAPTLADEWLLVVNEAMHAGLPVIGSVYAQAVTSMVEDRLNGWQYDPLHRSCDSPSGQSVSHLSEVLRSYLSLGSEQIEAMRDHAVQTASKYTPERSASGAIQAIQSVLNLNDSSRPGTSV</sequence>
<dbReference type="AlphaFoldDB" id="A0A7W5H7F2"/>
<accession>A0A7W5H7F2</accession>
<dbReference type="SUPFAM" id="SSF53756">
    <property type="entry name" value="UDP-Glycosyltransferase/glycogen phosphorylase"/>
    <property type="match status" value="1"/>
</dbReference>
<dbReference type="CDD" id="cd03801">
    <property type="entry name" value="GT4_PimA-like"/>
    <property type="match status" value="1"/>
</dbReference>
<dbReference type="Gene3D" id="3.40.50.2000">
    <property type="entry name" value="Glycogen Phosphorylase B"/>
    <property type="match status" value="2"/>
</dbReference>
<dbReference type="GO" id="GO:0016757">
    <property type="term" value="F:glycosyltransferase activity"/>
    <property type="evidence" value="ECO:0007669"/>
    <property type="project" value="UniProtKB-ARBA"/>
</dbReference>
<dbReference type="InterPro" id="IPR050194">
    <property type="entry name" value="Glycosyltransferase_grp1"/>
</dbReference>
<evidence type="ECO:0000313" key="3">
    <source>
        <dbReference type="Proteomes" id="UP000536179"/>
    </source>
</evidence>
<dbReference type="RefSeq" id="WP_184306524.1">
    <property type="nucleotide sequence ID" value="NZ_JACHXU010000015.1"/>
</dbReference>
<dbReference type="EMBL" id="JACHXU010000015">
    <property type="protein sequence ID" value="MBB3208298.1"/>
    <property type="molecule type" value="Genomic_DNA"/>
</dbReference>
<dbReference type="Pfam" id="PF13692">
    <property type="entry name" value="Glyco_trans_1_4"/>
    <property type="match status" value="1"/>
</dbReference>
<organism evidence="2 3">
    <name type="scientific">Aporhodopirellula rubra</name>
    <dbReference type="NCBI Taxonomy" id="980271"/>
    <lineage>
        <taxon>Bacteria</taxon>
        <taxon>Pseudomonadati</taxon>
        <taxon>Planctomycetota</taxon>
        <taxon>Planctomycetia</taxon>
        <taxon>Pirellulales</taxon>
        <taxon>Pirellulaceae</taxon>
        <taxon>Aporhodopirellula</taxon>
    </lineage>
</organism>
<dbReference type="Proteomes" id="UP000536179">
    <property type="component" value="Unassembled WGS sequence"/>
</dbReference>
<keyword evidence="3" id="KW-1185">Reference proteome</keyword>
<gene>
    <name evidence="2" type="ORF">FHS27_004126</name>
</gene>
<proteinExistence type="predicted"/>
<dbReference type="PANTHER" id="PTHR45947">
    <property type="entry name" value="SULFOQUINOVOSYL TRANSFERASE SQD2"/>
    <property type="match status" value="1"/>
</dbReference>
<comment type="caution">
    <text evidence="2">The sequence shown here is derived from an EMBL/GenBank/DDBJ whole genome shotgun (WGS) entry which is preliminary data.</text>
</comment>
<dbReference type="PANTHER" id="PTHR45947:SF3">
    <property type="entry name" value="SULFOQUINOVOSYL TRANSFERASE SQD2"/>
    <property type="match status" value="1"/>
</dbReference>
<feature type="domain" description="Glycosyltransferase subfamily 4-like N-terminal" evidence="1">
    <location>
        <begin position="36"/>
        <end position="193"/>
    </location>
</feature>
<dbReference type="Pfam" id="PF13579">
    <property type="entry name" value="Glyco_trans_4_4"/>
    <property type="match status" value="1"/>
</dbReference>
<evidence type="ECO:0000313" key="2">
    <source>
        <dbReference type="EMBL" id="MBB3208298.1"/>
    </source>
</evidence>
<dbReference type="InterPro" id="IPR028098">
    <property type="entry name" value="Glyco_trans_4-like_N"/>
</dbReference>
<reference evidence="2 3" key="1">
    <citation type="submission" date="2020-08" db="EMBL/GenBank/DDBJ databases">
        <title>Genomic Encyclopedia of Type Strains, Phase III (KMG-III): the genomes of soil and plant-associated and newly described type strains.</title>
        <authorList>
            <person name="Whitman W."/>
        </authorList>
    </citation>
    <scope>NUCLEOTIDE SEQUENCE [LARGE SCALE GENOMIC DNA]</scope>
    <source>
        <strain evidence="2 3">CECT 8075</strain>
    </source>
</reference>